<protein>
    <recommendedName>
        <fullName evidence="3">Phytoene synthase</fullName>
    </recommendedName>
</protein>
<reference evidence="1 2" key="1">
    <citation type="submission" date="2020-03" db="EMBL/GenBank/DDBJ databases">
        <title>Sphingomonas sp. nov., isolated from fish.</title>
        <authorList>
            <person name="Hyun D.-W."/>
            <person name="Bae J.-W."/>
        </authorList>
    </citation>
    <scope>NUCLEOTIDE SEQUENCE [LARGE SCALE GENOMIC DNA]</scope>
    <source>
        <strain evidence="1 2">HDW15B</strain>
    </source>
</reference>
<evidence type="ECO:0000313" key="2">
    <source>
        <dbReference type="Proteomes" id="UP000503222"/>
    </source>
</evidence>
<dbReference type="RefSeq" id="WP_166410022.1">
    <property type="nucleotide sequence ID" value="NZ_CP049869.1"/>
</dbReference>
<proteinExistence type="predicted"/>
<sequence length="180" mass="20373">MFNIDDAMADVVLKARDPALAAIKLAWWREQLQALDVTPPPAEPRLRAVSDHLIRNGVSGEQVSALEDGWLGVLHRDFDSASARGLILFGLLAQLLGEQKTEFQDLGRAWARADLARRTGETEWLRQGERTRVRVRRRMRPLTALAALALRDEERGFPLEPERTPGRSWALLRHRVSGRL</sequence>
<name>A0A6G7YLN9_9SPHN</name>
<dbReference type="Proteomes" id="UP000503222">
    <property type="component" value="Chromosome"/>
</dbReference>
<evidence type="ECO:0000313" key="1">
    <source>
        <dbReference type="EMBL" id="QIK77626.1"/>
    </source>
</evidence>
<dbReference type="EMBL" id="CP049869">
    <property type="protein sequence ID" value="QIK77626.1"/>
    <property type="molecule type" value="Genomic_DNA"/>
</dbReference>
<dbReference type="AlphaFoldDB" id="A0A6G7YLN9"/>
<organism evidence="1 2">
    <name type="scientific">Sphingomonas piscis</name>
    <dbReference type="NCBI Taxonomy" id="2714943"/>
    <lineage>
        <taxon>Bacteria</taxon>
        <taxon>Pseudomonadati</taxon>
        <taxon>Pseudomonadota</taxon>
        <taxon>Alphaproteobacteria</taxon>
        <taxon>Sphingomonadales</taxon>
        <taxon>Sphingomonadaceae</taxon>
        <taxon>Sphingomonas</taxon>
    </lineage>
</organism>
<accession>A0A6G7YLN9</accession>
<keyword evidence="2" id="KW-1185">Reference proteome</keyword>
<gene>
    <name evidence="1" type="ORF">G7077_00515</name>
</gene>
<dbReference type="KEGG" id="spii:G7077_00515"/>
<evidence type="ECO:0008006" key="3">
    <source>
        <dbReference type="Google" id="ProtNLM"/>
    </source>
</evidence>